<organism evidence="1 2">
    <name type="scientific">Scortum barcoo</name>
    <name type="common">barcoo grunter</name>
    <dbReference type="NCBI Taxonomy" id="214431"/>
    <lineage>
        <taxon>Eukaryota</taxon>
        <taxon>Metazoa</taxon>
        <taxon>Chordata</taxon>
        <taxon>Craniata</taxon>
        <taxon>Vertebrata</taxon>
        <taxon>Euteleostomi</taxon>
        <taxon>Actinopterygii</taxon>
        <taxon>Neopterygii</taxon>
        <taxon>Teleostei</taxon>
        <taxon>Neoteleostei</taxon>
        <taxon>Acanthomorphata</taxon>
        <taxon>Eupercaria</taxon>
        <taxon>Centrarchiformes</taxon>
        <taxon>Terapontoidei</taxon>
        <taxon>Terapontidae</taxon>
        <taxon>Scortum</taxon>
    </lineage>
</organism>
<dbReference type="EMBL" id="CM041551">
    <property type="protein sequence ID" value="KAI3355432.1"/>
    <property type="molecule type" value="Genomic_DNA"/>
</dbReference>
<protein>
    <submittedName>
        <fullName evidence="1">Uncharacterized protein</fullName>
    </submittedName>
</protein>
<proteinExistence type="predicted"/>
<keyword evidence="2" id="KW-1185">Reference proteome</keyword>
<feature type="non-terminal residue" evidence="1">
    <location>
        <position position="1"/>
    </location>
</feature>
<evidence type="ECO:0000313" key="1">
    <source>
        <dbReference type="EMBL" id="KAI3355432.1"/>
    </source>
</evidence>
<reference evidence="1" key="1">
    <citation type="submission" date="2022-04" db="EMBL/GenBank/DDBJ databases">
        <title>Jade perch genome.</title>
        <authorList>
            <person name="Chao B."/>
        </authorList>
    </citation>
    <scope>NUCLEOTIDE SEQUENCE</scope>
    <source>
        <strain evidence="1">CB-2022</strain>
    </source>
</reference>
<comment type="caution">
    <text evidence="1">The sequence shown here is derived from an EMBL/GenBank/DDBJ whole genome shotgun (WGS) entry which is preliminary data.</text>
</comment>
<accession>A0ACB8VKL4</accession>
<gene>
    <name evidence="1" type="ORF">L3Q82_017896</name>
</gene>
<dbReference type="Proteomes" id="UP000831701">
    <property type="component" value="Chromosome 21"/>
</dbReference>
<sequence>LREASRALFNLRQRNRRVMDYAIEFCTLAADSGWNEVAISDAFVSGLNEEIKDHLAPMELPALIDSGADESLMDKALASSLGISLEPLQSPVSARGPRSTGEPIPNPSDYPDISKVPPCYHDLKEVFNKAKATSLPPHREWDCAIDLLPGAPIPKARLYSISGPERKAMEEYIEASLRSGIIRPIIITSWSRVLLLCWIEKDVQRASHGETTPEGCPVATATGCMYRKRCAVGLSIGLIPCCSHAILGSREWFLWFSKDSGGRLSQRMWLSTSKLALSVPGVGVHSSSQPFGRSFVSSSVPPSAYPPVITRSPMARQSG</sequence>
<name>A0ACB8VKL4_9TELE</name>
<evidence type="ECO:0000313" key="2">
    <source>
        <dbReference type="Proteomes" id="UP000831701"/>
    </source>
</evidence>